<dbReference type="AlphaFoldDB" id="A0A1L4BTH0"/>
<keyword evidence="2 3" id="KW-0808">Transferase</keyword>
<gene>
    <name evidence="4" type="ORF">F7310_06980</name>
</gene>
<dbReference type="GO" id="GO:0052913">
    <property type="term" value="F:16S rRNA (guanine(966)-N(2))-methyltransferase activity"/>
    <property type="evidence" value="ECO:0007669"/>
    <property type="project" value="UniProtKB-EC"/>
</dbReference>
<dbReference type="STRING" id="573570.F7310_06980"/>
<name>A0A1L4BTH0_9GAMM</name>
<dbReference type="EMBL" id="CP016796">
    <property type="protein sequence ID" value="API87114.1"/>
    <property type="molecule type" value="Genomic_DNA"/>
</dbReference>
<dbReference type="SUPFAM" id="SSF53335">
    <property type="entry name" value="S-adenosyl-L-methionine-dependent methyltransferases"/>
    <property type="match status" value="1"/>
</dbReference>
<dbReference type="Pfam" id="PF03602">
    <property type="entry name" value="Cons_hypoth95"/>
    <property type="match status" value="1"/>
</dbReference>
<keyword evidence="5" id="KW-1185">Reference proteome</keyword>
<organism evidence="4 5">
    <name type="scientific">Francisella uliginis</name>
    <dbReference type="NCBI Taxonomy" id="573570"/>
    <lineage>
        <taxon>Bacteria</taxon>
        <taxon>Pseudomonadati</taxon>
        <taxon>Pseudomonadota</taxon>
        <taxon>Gammaproteobacteria</taxon>
        <taxon>Thiotrichales</taxon>
        <taxon>Francisellaceae</taxon>
        <taxon>Francisella</taxon>
    </lineage>
</organism>
<comment type="catalytic activity">
    <reaction evidence="3">
        <text>guanosine(966) in 16S rRNA + S-adenosyl-L-methionine = N(2)-methylguanosine(966) in 16S rRNA + S-adenosyl-L-homocysteine + H(+)</text>
        <dbReference type="Rhea" id="RHEA:23548"/>
        <dbReference type="Rhea" id="RHEA-COMP:10211"/>
        <dbReference type="Rhea" id="RHEA-COMP:10212"/>
        <dbReference type="ChEBI" id="CHEBI:15378"/>
        <dbReference type="ChEBI" id="CHEBI:57856"/>
        <dbReference type="ChEBI" id="CHEBI:59789"/>
        <dbReference type="ChEBI" id="CHEBI:74269"/>
        <dbReference type="ChEBI" id="CHEBI:74481"/>
        <dbReference type="EC" id="2.1.1.171"/>
    </reaction>
</comment>
<keyword evidence="1 3" id="KW-0489">Methyltransferase</keyword>
<dbReference type="NCBIfam" id="TIGR00095">
    <property type="entry name" value="16S rRNA (guanine(966)-N(2))-methyltransferase RsmD"/>
    <property type="match status" value="1"/>
</dbReference>
<keyword evidence="3" id="KW-0949">S-adenosyl-L-methionine</keyword>
<dbReference type="OrthoDB" id="9803017at2"/>
<evidence type="ECO:0000256" key="3">
    <source>
        <dbReference type="PIRNR" id="PIRNR004553"/>
    </source>
</evidence>
<dbReference type="EC" id="2.1.1.171" evidence="3"/>
<dbReference type="PIRSF" id="PIRSF004553">
    <property type="entry name" value="CHP00095"/>
    <property type="match status" value="1"/>
</dbReference>
<reference evidence="4 5" key="1">
    <citation type="journal article" date="2016" name="Appl. Environ. Microbiol.">
        <title>Whole genome relationships among Francisella bacteria of diverse origin define new species and provide specific regions for detection.</title>
        <authorList>
            <person name="Challacombe J.F."/>
            <person name="Petersen J.M."/>
            <person name="Gallegos-Graves V."/>
            <person name="Hodge D."/>
            <person name="Pillai S."/>
            <person name="Kuske C.R."/>
        </authorList>
    </citation>
    <scope>NUCLEOTIDE SEQUENCE [LARGE SCALE GENOMIC DNA]</scope>
    <source>
        <strain evidence="5">TX07-7310</strain>
    </source>
</reference>
<dbReference type="PANTHER" id="PTHR43542">
    <property type="entry name" value="METHYLTRANSFERASE"/>
    <property type="match status" value="1"/>
</dbReference>
<protein>
    <recommendedName>
        <fullName evidence="3">Ribosomal RNA small subunit methyltransferase D</fullName>
        <ecNumber evidence="3">2.1.1.171</ecNumber>
    </recommendedName>
</protein>
<keyword evidence="3" id="KW-0698">rRNA processing</keyword>
<accession>A0A1L4BTH0</accession>
<dbReference type="InterPro" id="IPR004398">
    <property type="entry name" value="RNA_MeTrfase_RsmD"/>
</dbReference>
<evidence type="ECO:0000313" key="4">
    <source>
        <dbReference type="EMBL" id="API87114.1"/>
    </source>
</evidence>
<dbReference type="Proteomes" id="UP000184222">
    <property type="component" value="Chromosome"/>
</dbReference>
<evidence type="ECO:0000313" key="5">
    <source>
        <dbReference type="Proteomes" id="UP000184222"/>
    </source>
</evidence>
<comment type="function">
    <text evidence="3">Specifically methylates the guanine in position 966 of 16S rRNA in the assembled 30S particle.</text>
</comment>
<evidence type="ECO:0000256" key="1">
    <source>
        <dbReference type="ARBA" id="ARBA00022603"/>
    </source>
</evidence>
<dbReference type="KEGG" id="frx:F7310_06980"/>
<evidence type="ECO:0000256" key="2">
    <source>
        <dbReference type="ARBA" id="ARBA00022679"/>
    </source>
</evidence>
<dbReference type="InterPro" id="IPR029063">
    <property type="entry name" value="SAM-dependent_MTases_sf"/>
</dbReference>
<sequence>MKTNTIRVISGKYKNRRLKFPNINGLRPTSDQLKETIFNWLTPYIHDSICIDAFAGSGSLGIESLSRGAAKAIFYEFNFKALQQIKDNLRTLDISNFEISKADSIKALTKLDIQDSQVIIFLDPPFNKNIVPKALNSILENKLIPKGTIIYIETEKDAKYSLDGFDILKEKSTSNICAKLITKII</sequence>
<proteinExistence type="inferred from homology"/>
<dbReference type="Gene3D" id="3.40.50.150">
    <property type="entry name" value="Vaccinia Virus protein VP39"/>
    <property type="match status" value="1"/>
</dbReference>
<dbReference type="PANTHER" id="PTHR43542:SF1">
    <property type="entry name" value="METHYLTRANSFERASE"/>
    <property type="match status" value="1"/>
</dbReference>
<comment type="similarity">
    <text evidence="3">Belongs to the methyltransferase superfamily. RsmD family.</text>
</comment>